<keyword evidence="1" id="KW-0812">Transmembrane</keyword>
<evidence type="ECO:0000256" key="1">
    <source>
        <dbReference type="SAM" id="Phobius"/>
    </source>
</evidence>
<dbReference type="EMBL" id="FMWB01000001">
    <property type="protein sequence ID" value="SCZ19385.1"/>
    <property type="molecule type" value="Genomic_DNA"/>
</dbReference>
<evidence type="ECO:0000313" key="3">
    <source>
        <dbReference type="Proteomes" id="UP000183046"/>
    </source>
</evidence>
<dbReference type="AlphaFoldDB" id="A0A1G5M2H1"/>
<comment type="caution">
    <text evidence="2">The sequence shown here is derived from an EMBL/GenBank/DDBJ whole genome shotgun (WGS) entry which is preliminary data.</text>
</comment>
<accession>A0A1G5M2H1</accession>
<evidence type="ECO:0000313" key="2">
    <source>
        <dbReference type="EMBL" id="SCZ19385.1"/>
    </source>
</evidence>
<reference evidence="3" key="1">
    <citation type="submission" date="2016-10" db="EMBL/GenBank/DDBJ databases">
        <authorList>
            <person name="de Groot N.N."/>
        </authorList>
    </citation>
    <scope>NUCLEOTIDE SEQUENCE [LARGE SCALE GENOMIC DNA]</scope>
    <source>
        <strain evidence="3">DSM 15758</strain>
    </source>
</reference>
<feature type="transmembrane region" description="Helical" evidence="1">
    <location>
        <begin position="6"/>
        <end position="26"/>
    </location>
</feature>
<gene>
    <name evidence="2" type="ORF">SAMN05216279_10176</name>
</gene>
<organism evidence="2 3">
    <name type="scientific">Pseudomonas oryzihabitans</name>
    <dbReference type="NCBI Taxonomy" id="47885"/>
    <lineage>
        <taxon>Bacteria</taxon>
        <taxon>Pseudomonadati</taxon>
        <taxon>Pseudomonadota</taxon>
        <taxon>Gammaproteobacteria</taxon>
        <taxon>Pseudomonadales</taxon>
        <taxon>Pseudomonadaceae</taxon>
        <taxon>Pseudomonas</taxon>
    </lineage>
</organism>
<protein>
    <submittedName>
        <fullName evidence="2">Uncharacterized protein</fullName>
    </submittedName>
</protein>
<proteinExistence type="predicted"/>
<sequence>MEDYLLAFAMVALTALFIGLTTVGLVEFT</sequence>
<dbReference type="Proteomes" id="UP000183046">
    <property type="component" value="Unassembled WGS sequence"/>
</dbReference>
<name>A0A1G5M2H1_9PSED</name>
<keyword evidence="1" id="KW-0472">Membrane</keyword>
<keyword evidence="1" id="KW-1133">Transmembrane helix</keyword>